<dbReference type="PROSITE" id="PS00375">
    <property type="entry name" value="UDPGT"/>
    <property type="match status" value="1"/>
</dbReference>
<dbReference type="SUPFAM" id="SSF53756">
    <property type="entry name" value="UDP-Glycosyltransferase/glycogen phosphorylase"/>
    <property type="match status" value="1"/>
</dbReference>
<evidence type="ECO:0000259" key="5">
    <source>
        <dbReference type="Pfam" id="PF26168"/>
    </source>
</evidence>
<dbReference type="FunFam" id="3.40.50.2000:FF:000055">
    <property type="entry name" value="Glycosyltransferase"/>
    <property type="match status" value="1"/>
</dbReference>
<evidence type="ECO:0000256" key="1">
    <source>
        <dbReference type="ARBA" id="ARBA00009995"/>
    </source>
</evidence>
<name>A0AAP0I8Q9_9MAGN</name>
<dbReference type="FunFam" id="3.40.50.2000:FF:000027">
    <property type="entry name" value="Glycosyltransferase"/>
    <property type="match status" value="1"/>
</dbReference>
<dbReference type="GO" id="GO:0080043">
    <property type="term" value="F:quercetin 3-O-glucosyltransferase activity"/>
    <property type="evidence" value="ECO:0007669"/>
    <property type="project" value="TreeGrafter"/>
</dbReference>
<dbReference type="InterPro" id="IPR058980">
    <property type="entry name" value="Glyco_transf_N"/>
</dbReference>
<evidence type="ECO:0000256" key="2">
    <source>
        <dbReference type="ARBA" id="ARBA00022679"/>
    </source>
</evidence>
<reference evidence="6 7" key="1">
    <citation type="submission" date="2024-01" db="EMBL/GenBank/DDBJ databases">
        <title>Genome assemblies of Stephania.</title>
        <authorList>
            <person name="Yang L."/>
        </authorList>
    </citation>
    <scope>NUCLEOTIDE SEQUENCE [LARGE SCALE GENOMIC DNA]</scope>
    <source>
        <strain evidence="6">QJT</strain>
        <tissue evidence="6">Leaf</tissue>
    </source>
</reference>
<organism evidence="6 7">
    <name type="scientific">Stephania japonica</name>
    <dbReference type="NCBI Taxonomy" id="461633"/>
    <lineage>
        <taxon>Eukaryota</taxon>
        <taxon>Viridiplantae</taxon>
        <taxon>Streptophyta</taxon>
        <taxon>Embryophyta</taxon>
        <taxon>Tracheophyta</taxon>
        <taxon>Spermatophyta</taxon>
        <taxon>Magnoliopsida</taxon>
        <taxon>Ranunculales</taxon>
        <taxon>Menispermaceae</taxon>
        <taxon>Menispermoideae</taxon>
        <taxon>Cissampelideae</taxon>
        <taxon>Stephania</taxon>
    </lineage>
</organism>
<dbReference type="Pfam" id="PF26168">
    <property type="entry name" value="Glyco_transf_N"/>
    <property type="match status" value="1"/>
</dbReference>
<gene>
    <name evidence="6" type="ORF">Sjap_018772</name>
</gene>
<keyword evidence="3" id="KW-0328">Glycosyltransferase</keyword>
<protein>
    <recommendedName>
        <fullName evidence="4">Glycosyltransferase</fullName>
        <ecNumber evidence="4">2.4.1.-</ecNumber>
    </recommendedName>
</protein>
<dbReference type="Gene3D" id="3.40.50.2000">
    <property type="entry name" value="Glycogen Phosphorylase B"/>
    <property type="match status" value="2"/>
</dbReference>
<dbReference type="InterPro" id="IPR002213">
    <property type="entry name" value="UDP_glucos_trans"/>
</dbReference>
<dbReference type="AlphaFoldDB" id="A0AAP0I8Q9"/>
<dbReference type="Proteomes" id="UP001417504">
    <property type="component" value="Unassembled WGS sequence"/>
</dbReference>
<comment type="caution">
    <text evidence="6">The sequence shown here is derived from an EMBL/GenBank/DDBJ whole genome shotgun (WGS) entry which is preliminary data.</text>
</comment>
<dbReference type="CDD" id="cd03784">
    <property type="entry name" value="GT1_Gtf-like"/>
    <property type="match status" value="1"/>
</dbReference>
<evidence type="ECO:0000256" key="4">
    <source>
        <dbReference type="RuleBase" id="RU362057"/>
    </source>
</evidence>
<dbReference type="GO" id="GO:0080044">
    <property type="term" value="F:quercetin 7-O-glucosyltransferase activity"/>
    <property type="evidence" value="ECO:0007669"/>
    <property type="project" value="TreeGrafter"/>
</dbReference>
<dbReference type="Pfam" id="PF00201">
    <property type="entry name" value="UDPGT"/>
    <property type="match status" value="1"/>
</dbReference>
<proteinExistence type="inferred from homology"/>
<feature type="domain" description="Glycosyltransferase N-terminal" evidence="5">
    <location>
        <begin position="16"/>
        <end position="153"/>
    </location>
</feature>
<keyword evidence="7" id="KW-1185">Reference proteome</keyword>
<evidence type="ECO:0000313" key="6">
    <source>
        <dbReference type="EMBL" id="KAK9110712.1"/>
    </source>
</evidence>
<dbReference type="InterPro" id="IPR035595">
    <property type="entry name" value="UDP_glycos_trans_CS"/>
</dbReference>
<sequence>MDSLVLNKKINKKPHVVCIPFPAQGHISPMLKLSKILHSHGFHITFVNTLFNHNRLVTTRGPEAVKGTASFRFEAIPDGLPPSDSNPTLDLPTLANSIHNTCAAPFRELLQRLNASPDVPDITCVVSDGVMSFTLAVAEELGIPEVMFFTHSACGLLAYAYYEELVKRGYVPFKDESCFTNGYLDTKIDWVPGLEGIRLRDFPAFIRTTDPNAIMLHYNIEQLRNAPRAKAILLNTFEDLEEKVLKALRSIYGLVLTIGPLQLISNEITPSSPAPIDDDELVSSIGCSLWREDHECLKWLDKKEPKSVVYVNFGSVAVMTQEQLSELAWGLANSGHYFLWVIRPDLVSNGAVGLPKEFILGTKERGMLTNWCAQEQVLSHPSLGVFLTHSGWNSTIESIGEGVPMICWPFFAEQQTNCRFVCSDWANGIEIESDVRRDGVERKVREMMKGERGKVLREKALEWRDKARVAVKPGGSSYINFNYLINKVLLDY</sequence>
<evidence type="ECO:0000313" key="7">
    <source>
        <dbReference type="Proteomes" id="UP001417504"/>
    </source>
</evidence>
<dbReference type="PANTHER" id="PTHR11926">
    <property type="entry name" value="GLUCOSYL/GLUCURONOSYL TRANSFERASES"/>
    <property type="match status" value="1"/>
</dbReference>
<dbReference type="PANTHER" id="PTHR11926:SF774">
    <property type="entry name" value="UDP-GLYCOSYLTRANSFERASE 85A1-RELATED"/>
    <property type="match status" value="1"/>
</dbReference>
<dbReference type="EC" id="2.4.1.-" evidence="4"/>
<dbReference type="EMBL" id="JBBNAE010000007">
    <property type="protein sequence ID" value="KAK9110712.1"/>
    <property type="molecule type" value="Genomic_DNA"/>
</dbReference>
<accession>A0AAP0I8Q9</accession>
<comment type="similarity">
    <text evidence="1 3">Belongs to the UDP-glycosyltransferase family.</text>
</comment>
<keyword evidence="2 3" id="KW-0808">Transferase</keyword>
<evidence type="ECO:0000256" key="3">
    <source>
        <dbReference type="RuleBase" id="RU003718"/>
    </source>
</evidence>